<comment type="caution">
    <text evidence="10">The sequence shown here is derived from an EMBL/GenBank/DDBJ whole genome shotgun (WGS) entry which is preliminary data.</text>
</comment>
<evidence type="ECO:0000256" key="3">
    <source>
        <dbReference type="ARBA" id="ARBA00012865"/>
    </source>
</evidence>
<evidence type="ECO:0000313" key="9">
    <source>
        <dbReference type="EMBL" id="KPC41498.1"/>
    </source>
</evidence>
<feature type="chain" id="PRO_5044595059" description="Beta-lactamase" evidence="7">
    <location>
        <begin position="22"/>
        <end position="112"/>
    </location>
</feature>
<dbReference type="EMBL" id="RBPT01000001">
    <property type="protein sequence ID" value="RMO54129.1"/>
    <property type="molecule type" value="Genomic_DNA"/>
</dbReference>
<dbReference type="EMBL" id="LGLO01000082">
    <property type="protein sequence ID" value="KPC41498.1"/>
    <property type="molecule type" value="Genomic_DNA"/>
</dbReference>
<dbReference type="Pfam" id="PF00144">
    <property type="entry name" value="Beta-lactamase"/>
    <property type="match status" value="1"/>
</dbReference>
<evidence type="ECO:0000313" key="13">
    <source>
        <dbReference type="Proteomes" id="UP000037836"/>
    </source>
</evidence>
<reference evidence="9 13" key="1">
    <citation type="submission" date="2015-07" db="EMBL/GenBank/DDBJ databases">
        <authorList>
            <person name="O'Brien H.E."/>
            <person name="Thakur S."/>
            <person name="Gong Y."/>
            <person name="Wang P.W."/>
            <person name="Guttman D.S."/>
        </authorList>
    </citation>
    <scope>NUCLEOTIDE SEQUENCE [LARGE SCALE GENOMIC DNA]</scope>
    <source>
        <strain evidence="9 13">BR1</strain>
    </source>
</reference>
<dbReference type="Proteomes" id="UP000273536">
    <property type="component" value="Unassembled WGS sequence"/>
</dbReference>
<dbReference type="InterPro" id="IPR012338">
    <property type="entry name" value="Beta-lactam/transpept-like"/>
</dbReference>
<evidence type="ECO:0000256" key="7">
    <source>
        <dbReference type="SAM" id="SignalP"/>
    </source>
</evidence>
<dbReference type="PANTHER" id="PTHR46825:SF8">
    <property type="entry name" value="BETA-LACTAMASE-RELATED"/>
    <property type="match status" value="1"/>
</dbReference>
<evidence type="ECO:0000256" key="4">
    <source>
        <dbReference type="ARBA" id="ARBA00022801"/>
    </source>
</evidence>
<proteinExistence type="inferred from homology"/>
<sequence length="112" mass="11837">MPWNKTLLCAALVLNASLACAQDPAPDLDAVVQQAAQQVMQENNIAGMSIAITRNGTQQFYNYGVASKTTGQPVSSDTLFELGSISKTFTATLATWAQANGQLSLTAPTCRN</sequence>
<dbReference type="SUPFAM" id="SSF56601">
    <property type="entry name" value="beta-lactamase/transpeptidase-like"/>
    <property type="match status" value="1"/>
</dbReference>
<dbReference type="GO" id="GO:0008800">
    <property type="term" value="F:beta-lactamase activity"/>
    <property type="evidence" value="ECO:0007669"/>
    <property type="project" value="UniProtKB-UniRule"/>
</dbReference>
<dbReference type="InterPro" id="IPR050491">
    <property type="entry name" value="AmpC-like"/>
</dbReference>
<dbReference type="InterPro" id="IPR001586">
    <property type="entry name" value="Beta-lactam_class-C_AS"/>
</dbReference>
<dbReference type="PANTHER" id="PTHR46825">
    <property type="entry name" value="D-ALANYL-D-ALANINE-CARBOXYPEPTIDASE/ENDOPEPTIDASE AMPH"/>
    <property type="match status" value="1"/>
</dbReference>
<gene>
    <name evidence="9" type="ORF">AC496_3430</name>
    <name evidence="12" type="ORF">ALQ11_02032</name>
    <name evidence="11" type="ORF">ALQ41_03244</name>
    <name evidence="10" type="ORF">ALQ42_03755</name>
</gene>
<evidence type="ECO:0000259" key="8">
    <source>
        <dbReference type="Pfam" id="PF00144"/>
    </source>
</evidence>
<dbReference type="GO" id="GO:0017001">
    <property type="term" value="P:antibiotic catabolic process"/>
    <property type="evidence" value="ECO:0007669"/>
    <property type="project" value="InterPro"/>
</dbReference>
<dbReference type="PROSITE" id="PS00336">
    <property type="entry name" value="BETA_LACTAMASE_C"/>
    <property type="match status" value="1"/>
</dbReference>
<evidence type="ECO:0000256" key="5">
    <source>
        <dbReference type="ARBA" id="ARBA00023251"/>
    </source>
</evidence>
<reference evidence="9 13" key="2">
    <citation type="submission" date="2015-10" db="EMBL/GenBank/DDBJ databases">
        <title>Comparative genomics and high-throughput reverse genetic screens identify a new phytobacterial MAMP and an Arabidopsis receptor required for immune elicitation.</title>
        <authorList>
            <person name="Mott G.A."/>
            <person name="Thakur S."/>
            <person name="Wang P.W."/>
            <person name="Desveaux D."/>
            <person name="Guttman D.S."/>
        </authorList>
    </citation>
    <scope>NUCLEOTIDE SEQUENCE [LARGE SCALE GENOMIC DNA]</scope>
    <source>
        <strain evidence="9 13">BR1</strain>
    </source>
</reference>
<evidence type="ECO:0000313" key="15">
    <source>
        <dbReference type="Proteomes" id="UP000273536"/>
    </source>
</evidence>
<dbReference type="Proteomes" id="UP000037836">
    <property type="component" value="Unassembled WGS sequence"/>
</dbReference>
<evidence type="ECO:0000256" key="6">
    <source>
        <dbReference type="RuleBase" id="RU361140"/>
    </source>
</evidence>
<feature type="domain" description="Beta-lactamase-related" evidence="8">
    <location>
        <begin position="32"/>
        <end position="109"/>
    </location>
</feature>
<keyword evidence="7" id="KW-0732">Signal</keyword>
<organism evidence="10 15">
    <name type="scientific">Pseudomonas savastanoi pv. glycinea</name>
    <name type="common">Pseudomonas syringae pv. glycinea</name>
    <dbReference type="NCBI Taxonomy" id="318"/>
    <lineage>
        <taxon>Bacteria</taxon>
        <taxon>Pseudomonadati</taxon>
        <taxon>Pseudomonadota</taxon>
        <taxon>Gammaproteobacteria</taxon>
        <taxon>Pseudomonadales</taxon>
        <taxon>Pseudomonadaceae</taxon>
        <taxon>Pseudomonas</taxon>
    </lineage>
</organism>
<evidence type="ECO:0000256" key="2">
    <source>
        <dbReference type="ARBA" id="ARBA00007840"/>
    </source>
</evidence>
<comment type="similarity">
    <text evidence="2 6">Belongs to the class-C beta-lactamase family.</text>
</comment>
<dbReference type="GO" id="GO:0030288">
    <property type="term" value="C:outer membrane-bounded periplasmic space"/>
    <property type="evidence" value="ECO:0007669"/>
    <property type="project" value="InterPro"/>
</dbReference>
<dbReference type="EC" id="3.5.2.6" evidence="3 6"/>
<evidence type="ECO:0000313" key="12">
    <source>
        <dbReference type="EMBL" id="RMQ16127.1"/>
    </source>
</evidence>
<dbReference type="Proteomes" id="UP000272471">
    <property type="component" value="Unassembled WGS sequence"/>
</dbReference>
<evidence type="ECO:0000256" key="1">
    <source>
        <dbReference type="ARBA" id="ARBA00001526"/>
    </source>
</evidence>
<dbReference type="PROSITE" id="PS51257">
    <property type="entry name" value="PROKAR_LIPOPROTEIN"/>
    <property type="match status" value="1"/>
</dbReference>
<dbReference type="InterPro" id="IPR001466">
    <property type="entry name" value="Beta-lactam-related"/>
</dbReference>
<protein>
    <recommendedName>
        <fullName evidence="3 6">Beta-lactamase</fullName>
        <ecNumber evidence="3 6">3.5.2.6</ecNumber>
    </recommendedName>
</protein>
<keyword evidence="5 6" id="KW-0046">Antibiotic resistance</keyword>
<dbReference type="Proteomes" id="UP000280599">
    <property type="component" value="Unassembled WGS sequence"/>
</dbReference>
<evidence type="ECO:0000313" key="11">
    <source>
        <dbReference type="EMBL" id="RMO54129.1"/>
    </source>
</evidence>
<keyword evidence="4 6" id="KW-0378">Hydrolase</keyword>
<dbReference type="GO" id="GO:0046677">
    <property type="term" value="P:response to antibiotic"/>
    <property type="evidence" value="ECO:0007669"/>
    <property type="project" value="UniProtKB-UniRule"/>
</dbReference>
<dbReference type="Gene3D" id="3.40.710.10">
    <property type="entry name" value="DD-peptidase/beta-lactamase superfamily"/>
    <property type="match status" value="1"/>
</dbReference>
<comment type="catalytic activity">
    <reaction evidence="1 6">
        <text>a beta-lactam + H2O = a substituted beta-amino acid</text>
        <dbReference type="Rhea" id="RHEA:20401"/>
        <dbReference type="ChEBI" id="CHEBI:15377"/>
        <dbReference type="ChEBI" id="CHEBI:35627"/>
        <dbReference type="ChEBI" id="CHEBI:140347"/>
        <dbReference type="EC" id="3.5.2.6"/>
    </reaction>
</comment>
<name>A0A3M4HWG9_PSESG</name>
<dbReference type="EMBL" id="RBQX01000167">
    <property type="protein sequence ID" value="RMQ16127.1"/>
    <property type="molecule type" value="Genomic_DNA"/>
</dbReference>
<dbReference type="EMBL" id="RBPS01000232">
    <property type="protein sequence ID" value="RMO35025.1"/>
    <property type="molecule type" value="Genomic_DNA"/>
</dbReference>
<dbReference type="AlphaFoldDB" id="A0A3M4HWG9"/>
<feature type="signal peptide" evidence="7">
    <location>
        <begin position="1"/>
        <end position="21"/>
    </location>
</feature>
<evidence type="ECO:0000313" key="16">
    <source>
        <dbReference type="Proteomes" id="UP000280599"/>
    </source>
</evidence>
<accession>A0A3M4HWG9</accession>
<evidence type="ECO:0000313" key="14">
    <source>
        <dbReference type="Proteomes" id="UP000272471"/>
    </source>
</evidence>
<keyword evidence="13" id="KW-1185">Reference proteome</keyword>
<evidence type="ECO:0000313" key="10">
    <source>
        <dbReference type="EMBL" id="RMO35025.1"/>
    </source>
</evidence>
<reference evidence="14 15" key="3">
    <citation type="submission" date="2018-08" db="EMBL/GenBank/DDBJ databases">
        <title>Recombination of ecologically and evolutionarily significant loci maintains genetic cohesion in the Pseudomonas syringae species complex.</title>
        <authorList>
            <person name="Dillon M."/>
            <person name="Thakur S."/>
            <person name="Almeida R.N.D."/>
            <person name="Weir B.S."/>
            <person name="Guttman D.S."/>
        </authorList>
    </citation>
    <scope>NUCLEOTIDE SEQUENCE [LARGE SCALE GENOMIC DNA]</scope>
    <source>
        <strain evidence="12 14">ICMP 4182</strain>
        <strain evidence="10 15">ICMP 6372</strain>
        <strain evidence="11 16">ICMP 867</strain>
    </source>
</reference>